<feature type="region of interest" description="Disordered" evidence="1">
    <location>
        <begin position="230"/>
        <end position="253"/>
    </location>
</feature>
<evidence type="ECO:0000313" key="2">
    <source>
        <dbReference type="EMBL" id="MBW4666479.1"/>
    </source>
</evidence>
<evidence type="ECO:0000256" key="1">
    <source>
        <dbReference type="SAM" id="MobiDB-lite"/>
    </source>
</evidence>
<name>A0A951UQY5_9CYAN</name>
<dbReference type="EMBL" id="JAHHGZ010000003">
    <property type="protein sequence ID" value="MBW4666479.1"/>
    <property type="molecule type" value="Genomic_DNA"/>
</dbReference>
<organism evidence="2 3">
    <name type="scientific">Cyanomargarita calcarea GSE-NOS-MK-12-04C</name>
    <dbReference type="NCBI Taxonomy" id="2839659"/>
    <lineage>
        <taxon>Bacteria</taxon>
        <taxon>Bacillati</taxon>
        <taxon>Cyanobacteriota</taxon>
        <taxon>Cyanophyceae</taxon>
        <taxon>Nostocales</taxon>
        <taxon>Cyanomargaritaceae</taxon>
        <taxon>Cyanomargarita</taxon>
    </lineage>
</organism>
<protein>
    <submittedName>
        <fullName evidence="2">Uncharacterized protein</fullName>
    </submittedName>
</protein>
<evidence type="ECO:0000313" key="3">
    <source>
        <dbReference type="Proteomes" id="UP000729701"/>
    </source>
</evidence>
<accession>A0A951UQY5</accession>
<dbReference type="AlphaFoldDB" id="A0A951UQY5"/>
<reference evidence="2" key="2">
    <citation type="journal article" date="2022" name="Microbiol. Resour. Announc.">
        <title>Metagenome Sequencing to Explore Phylogenomics of Terrestrial Cyanobacteria.</title>
        <authorList>
            <person name="Ward R.D."/>
            <person name="Stajich J.E."/>
            <person name="Johansen J.R."/>
            <person name="Huntemann M."/>
            <person name="Clum A."/>
            <person name="Foster B."/>
            <person name="Foster B."/>
            <person name="Roux S."/>
            <person name="Palaniappan K."/>
            <person name="Varghese N."/>
            <person name="Mukherjee S."/>
            <person name="Reddy T.B.K."/>
            <person name="Daum C."/>
            <person name="Copeland A."/>
            <person name="Chen I.A."/>
            <person name="Ivanova N.N."/>
            <person name="Kyrpides N.C."/>
            <person name="Shapiro N."/>
            <person name="Eloe-Fadrosh E.A."/>
            <person name="Pietrasiak N."/>
        </authorList>
    </citation>
    <scope>NUCLEOTIDE SEQUENCE</scope>
    <source>
        <strain evidence="2">GSE-NOS-MK-12-04C</strain>
    </source>
</reference>
<reference evidence="2" key="1">
    <citation type="submission" date="2021-05" db="EMBL/GenBank/DDBJ databases">
        <authorList>
            <person name="Pietrasiak N."/>
            <person name="Ward R."/>
            <person name="Stajich J.E."/>
            <person name="Kurbessoian T."/>
        </authorList>
    </citation>
    <scope>NUCLEOTIDE SEQUENCE</scope>
    <source>
        <strain evidence="2">GSE-NOS-MK-12-04C</strain>
    </source>
</reference>
<dbReference type="Proteomes" id="UP000729701">
    <property type="component" value="Unassembled WGS sequence"/>
</dbReference>
<comment type="caution">
    <text evidence="2">The sequence shown here is derived from an EMBL/GenBank/DDBJ whole genome shotgun (WGS) entry which is preliminary data.</text>
</comment>
<gene>
    <name evidence="2" type="ORF">KME60_03285</name>
</gene>
<sequence length="253" mass="28993">MTKAHNYASALKTINIALPVNLVDELLGLIDQFVKSKNIRRNEKGDYSIYDFLAYVCKKINPSIPWKRFGKQNPAVLTKCSFCQFPGERQSRTPVCSKFHLIVIAYLMPGEYGDRLRKASANLICEVLEQYPIAKLESILALDTVPGDKPGYPYSDIDLHQFTGYASLDYTRKVIRKDYIKGADYIKLQGRYYLTAEATAITCRVARPENGSTIPDEVWYYPVTREKAQQQQQNSKINRRRSQQDDSNQLSLF</sequence>
<proteinExistence type="predicted"/>